<dbReference type="GeneID" id="24875391"/>
<organism evidence="18 19">
    <name type="scientific">Candidatus Nitrosotenuis cloacae</name>
    <dbReference type="NCBI Taxonomy" id="1603555"/>
    <lineage>
        <taxon>Archaea</taxon>
        <taxon>Nitrososphaerota</taxon>
        <taxon>Candidatus Nitrosotenuis</taxon>
    </lineage>
</organism>
<evidence type="ECO:0000256" key="13">
    <source>
        <dbReference type="ARBA" id="ARBA00033093"/>
    </source>
</evidence>
<dbReference type="NCBIfam" id="TIGR00878">
    <property type="entry name" value="purM"/>
    <property type="match status" value="1"/>
</dbReference>
<dbReference type="EMBL" id="CP011097">
    <property type="protein sequence ID" value="AJZ75539.1"/>
    <property type="molecule type" value="Genomic_DNA"/>
</dbReference>
<evidence type="ECO:0000256" key="15">
    <source>
        <dbReference type="HAMAP-Rule" id="MF_00741"/>
    </source>
</evidence>
<dbReference type="GO" id="GO:0004637">
    <property type="term" value="F:phosphoribosylamine-glycine ligase activity"/>
    <property type="evidence" value="ECO:0007669"/>
    <property type="project" value="TreeGrafter"/>
</dbReference>
<dbReference type="CDD" id="cd02196">
    <property type="entry name" value="PurM"/>
    <property type="match status" value="1"/>
</dbReference>
<comment type="subcellular location">
    <subcellularLocation>
        <location evidence="1 15">Cytoplasm</location>
    </subcellularLocation>
</comment>
<dbReference type="PANTHER" id="PTHR10520:SF12">
    <property type="entry name" value="TRIFUNCTIONAL PURINE BIOSYNTHETIC PROTEIN ADENOSINE-3"/>
    <property type="match status" value="1"/>
</dbReference>
<keyword evidence="10 15" id="KW-0067">ATP-binding</keyword>
<evidence type="ECO:0000256" key="8">
    <source>
        <dbReference type="ARBA" id="ARBA00022741"/>
    </source>
</evidence>
<sequence length="336" mass="35839">MMITYKSAGVDVTKIKKSQASIGRIIASTHSGMVKSGFGHYAGLVGIHGGKYLATHTDGVGTKVMIANLLKKYDTIGIDCVAMNVNDVICIGATPISFVDYIAANQNKESVFVDIAKGLAVGAKKSGMPIVGGETAIMPDLFEGKKFAFDLAGMVAGLVDKNKIIMGNKIKPGDHIIGIASSGIHSNGYSLARKALLKKYSINDSIKGIGKLGLAMLSPTEIYVKPVLDVISKCTVHGLANITGGAFTKLLRLKKTGFVLDLTPTPPKIMQLIQSMGVSNEEMYKTFNMGVGFCVIAPKDESDRIISICKKHNISSYQIGHITQRTGVFLNDKRLA</sequence>
<gene>
    <name evidence="15" type="primary">purM</name>
    <name evidence="18" type="ORF">SU86_003175</name>
</gene>
<comment type="pathway">
    <text evidence="2 15">Purine metabolism; IMP biosynthesis via de novo pathway; 5-amino-1-(5-phospho-D-ribosyl)imidazole from N(2)-formyl-N(1)-(5-phospho-D-ribosyl)glycinamide: step 2/2.</text>
</comment>
<evidence type="ECO:0000256" key="10">
    <source>
        <dbReference type="ARBA" id="ARBA00022840"/>
    </source>
</evidence>
<dbReference type="Pfam" id="PF02769">
    <property type="entry name" value="AIRS_C"/>
    <property type="match status" value="1"/>
</dbReference>
<evidence type="ECO:0000256" key="4">
    <source>
        <dbReference type="ARBA" id="ARBA00013047"/>
    </source>
</evidence>
<evidence type="ECO:0000256" key="5">
    <source>
        <dbReference type="ARBA" id="ARBA00020367"/>
    </source>
</evidence>
<feature type="domain" description="PurM-like N-terminal" evidence="16">
    <location>
        <begin position="40"/>
        <end position="159"/>
    </location>
</feature>
<evidence type="ECO:0000256" key="2">
    <source>
        <dbReference type="ARBA" id="ARBA00004686"/>
    </source>
</evidence>
<dbReference type="InterPro" id="IPR010918">
    <property type="entry name" value="PurM-like_C_dom"/>
</dbReference>
<keyword evidence="6 15" id="KW-0963">Cytoplasm</keyword>
<keyword evidence="7 15" id="KW-0436">Ligase</keyword>
<evidence type="ECO:0000313" key="19">
    <source>
        <dbReference type="Proteomes" id="UP000266745"/>
    </source>
</evidence>
<dbReference type="SUPFAM" id="SSF56042">
    <property type="entry name" value="PurM C-terminal domain-like"/>
    <property type="match status" value="1"/>
</dbReference>
<dbReference type="AlphaFoldDB" id="A0A3G1B698"/>
<dbReference type="GO" id="GO:0006189">
    <property type="term" value="P:'de novo' IMP biosynthetic process"/>
    <property type="evidence" value="ECO:0007669"/>
    <property type="project" value="UniProtKB-UniRule"/>
</dbReference>
<evidence type="ECO:0000256" key="3">
    <source>
        <dbReference type="ARBA" id="ARBA00010280"/>
    </source>
</evidence>
<evidence type="ECO:0000313" key="18">
    <source>
        <dbReference type="EMBL" id="AJZ75539.1"/>
    </source>
</evidence>
<dbReference type="UniPathway" id="UPA00074">
    <property type="reaction ID" value="UER00129"/>
</dbReference>
<evidence type="ECO:0000256" key="14">
    <source>
        <dbReference type="ARBA" id="ARBA00049057"/>
    </source>
</evidence>
<dbReference type="Gene3D" id="3.30.1330.10">
    <property type="entry name" value="PurM-like, N-terminal domain"/>
    <property type="match status" value="1"/>
</dbReference>
<dbReference type="GO" id="GO:0005524">
    <property type="term" value="F:ATP binding"/>
    <property type="evidence" value="ECO:0007669"/>
    <property type="project" value="UniProtKB-KW"/>
</dbReference>
<dbReference type="HAMAP" id="MF_00741">
    <property type="entry name" value="AIRS"/>
    <property type="match status" value="1"/>
</dbReference>
<comment type="catalytic activity">
    <reaction evidence="14 15">
        <text>2-formamido-N(1)-(5-O-phospho-beta-D-ribosyl)acetamidine + ATP = 5-amino-1-(5-phospho-beta-D-ribosyl)imidazole + ADP + phosphate + H(+)</text>
        <dbReference type="Rhea" id="RHEA:23032"/>
        <dbReference type="ChEBI" id="CHEBI:15378"/>
        <dbReference type="ChEBI" id="CHEBI:30616"/>
        <dbReference type="ChEBI" id="CHEBI:43474"/>
        <dbReference type="ChEBI" id="CHEBI:137981"/>
        <dbReference type="ChEBI" id="CHEBI:147287"/>
        <dbReference type="ChEBI" id="CHEBI:456216"/>
        <dbReference type="EC" id="6.3.3.1"/>
    </reaction>
</comment>
<evidence type="ECO:0000256" key="1">
    <source>
        <dbReference type="ARBA" id="ARBA00004496"/>
    </source>
</evidence>
<dbReference type="InterPro" id="IPR036676">
    <property type="entry name" value="PurM-like_C_sf"/>
</dbReference>
<keyword evidence="19" id="KW-1185">Reference proteome</keyword>
<dbReference type="KEGG" id="tah:SU86_003175"/>
<dbReference type="Pfam" id="PF00586">
    <property type="entry name" value="AIRS"/>
    <property type="match status" value="1"/>
</dbReference>
<dbReference type="STRING" id="1603555.SU86_003175"/>
<proteinExistence type="inferred from homology"/>
<dbReference type="RefSeq" id="WP_048188255.1">
    <property type="nucleotide sequence ID" value="NZ_CP011097.1"/>
</dbReference>
<reference evidence="18 19" key="1">
    <citation type="journal article" date="2016" name="Sci. Rep.">
        <title>A novel ammonia-oxidizing archaeon from wastewater treatment plant: Its enrichment, physiological and genomic characteristics.</title>
        <authorList>
            <person name="Li Y."/>
            <person name="Ding K."/>
            <person name="Wen X."/>
            <person name="Zhang B."/>
            <person name="Shen B."/>
            <person name="Yang Y."/>
        </authorList>
    </citation>
    <scope>NUCLEOTIDE SEQUENCE [LARGE SCALE GENOMIC DNA]</scope>
    <source>
        <strain evidence="18 19">SAT1</strain>
    </source>
</reference>
<comment type="similarity">
    <text evidence="3 15">Belongs to the AIR synthase family.</text>
</comment>
<protein>
    <recommendedName>
        <fullName evidence="5 15">Phosphoribosylformylglycinamidine cyclo-ligase</fullName>
        <ecNumber evidence="4 15">6.3.3.1</ecNumber>
    </recommendedName>
    <alternativeName>
        <fullName evidence="12 15">AIR synthase</fullName>
    </alternativeName>
    <alternativeName>
        <fullName evidence="13 15">AIRS</fullName>
    </alternativeName>
    <alternativeName>
        <fullName evidence="11 15">Phosphoribosyl-aminoimidazole synthetase</fullName>
    </alternativeName>
</protein>
<dbReference type="EC" id="6.3.3.1" evidence="4 15"/>
<keyword evidence="8 15" id="KW-0547">Nucleotide-binding</keyword>
<evidence type="ECO:0000259" key="17">
    <source>
        <dbReference type="Pfam" id="PF02769"/>
    </source>
</evidence>
<dbReference type="SUPFAM" id="SSF55326">
    <property type="entry name" value="PurM N-terminal domain-like"/>
    <property type="match status" value="1"/>
</dbReference>
<evidence type="ECO:0000259" key="16">
    <source>
        <dbReference type="Pfam" id="PF00586"/>
    </source>
</evidence>
<dbReference type="GO" id="GO:0005829">
    <property type="term" value="C:cytosol"/>
    <property type="evidence" value="ECO:0007669"/>
    <property type="project" value="TreeGrafter"/>
</dbReference>
<feature type="domain" description="PurM-like C-terminal" evidence="17">
    <location>
        <begin position="171"/>
        <end position="330"/>
    </location>
</feature>
<evidence type="ECO:0000256" key="9">
    <source>
        <dbReference type="ARBA" id="ARBA00022755"/>
    </source>
</evidence>
<dbReference type="InterPro" id="IPR036921">
    <property type="entry name" value="PurM-like_N_sf"/>
</dbReference>
<dbReference type="InterPro" id="IPR016188">
    <property type="entry name" value="PurM-like_N"/>
</dbReference>
<accession>A0A3G1B698</accession>
<dbReference type="PANTHER" id="PTHR10520">
    <property type="entry name" value="TRIFUNCTIONAL PURINE BIOSYNTHETIC PROTEIN ADENOSINE-3-RELATED"/>
    <property type="match status" value="1"/>
</dbReference>
<evidence type="ECO:0000256" key="12">
    <source>
        <dbReference type="ARBA" id="ARBA00032931"/>
    </source>
</evidence>
<dbReference type="FunFam" id="3.90.650.10:FF:000011">
    <property type="entry name" value="Phosphoribosylformylglycinamidine cyclo-ligase"/>
    <property type="match status" value="1"/>
</dbReference>
<keyword evidence="9 15" id="KW-0658">Purine biosynthesis</keyword>
<dbReference type="GO" id="GO:0046084">
    <property type="term" value="P:adenine biosynthetic process"/>
    <property type="evidence" value="ECO:0007669"/>
    <property type="project" value="TreeGrafter"/>
</dbReference>
<evidence type="ECO:0000256" key="6">
    <source>
        <dbReference type="ARBA" id="ARBA00022490"/>
    </source>
</evidence>
<dbReference type="Gene3D" id="3.90.650.10">
    <property type="entry name" value="PurM-like C-terminal domain"/>
    <property type="match status" value="1"/>
</dbReference>
<dbReference type="FunFam" id="3.30.1330.10:FF:000020">
    <property type="entry name" value="Phosphoribosylformylglycinamidine cyclo-ligase"/>
    <property type="match status" value="1"/>
</dbReference>
<dbReference type="OrthoDB" id="6605at2157"/>
<dbReference type="GO" id="GO:0004641">
    <property type="term" value="F:phosphoribosylformylglycinamidine cyclo-ligase activity"/>
    <property type="evidence" value="ECO:0007669"/>
    <property type="project" value="UniProtKB-UniRule"/>
</dbReference>
<evidence type="ECO:0000256" key="7">
    <source>
        <dbReference type="ARBA" id="ARBA00022598"/>
    </source>
</evidence>
<dbReference type="Proteomes" id="UP000266745">
    <property type="component" value="Chromosome"/>
</dbReference>
<evidence type="ECO:0000256" key="11">
    <source>
        <dbReference type="ARBA" id="ARBA00031908"/>
    </source>
</evidence>
<name>A0A3G1B698_9ARCH</name>
<dbReference type="InterPro" id="IPR004733">
    <property type="entry name" value="PurM_cligase"/>
</dbReference>